<sequence>MSTPKCPICGRPAAPRPGNRAFPFCSDRCKLIDLGKWLGEEYRIPGPRAGDGADAPARPEEREDDEP</sequence>
<keyword evidence="5" id="KW-1185">Reference proteome</keyword>
<dbReference type="Pfam" id="PF03884">
    <property type="entry name" value="YacG"/>
    <property type="match status" value="1"/>
</dbReference>
<dbReference type="GO" id="GO:0006355">
    <property type="term" value="P:regulation of DNA-templated transcription"/>
    <property type="evidence" value="ECO:0007669"/>
    <property type="project" value="InterPro"/>
</dbReference>
<organism evidence="4 5">
    <name type="scientific">Anaeromyxobacter dehalogenans (strain ATCC BAA-258 / DSM 21875 / 2CP-1)</name>
    <dbReference type="NCBI Taxonomy" id="455488"/>
    <lineage>
        <taxon>Bacteria</taxon>
        <taxon>Pseudomonadati</taxon>
        <taxon>Myxococcota</taxon>
        <taxon>Myxococcia</taxon>
        <taxon>Myxococcales</taxon>
        <taxon>Cystobacterineae</taxon>
        <taxon>Anaeromyxobacteraceae</taxon>
        <taxon>Anaeromyxobacter</taxon>
    </lineage>
</organism>
<keyword evidence="1" id="KW-0479">Metal-binding</keyword>
<dbReference type="HAMAP" id="MF_00649">
    <property type="entry name" value="DNA_gyrase_inhibitor_YacG"/>
    <property type="match status" value="1"/>
</dbReference>
<dbReference type="RefSeq" id="WP_012633284.1">
    <property type="nucleotide sequence ID" value="NC_011891.1"/>
</dbReference>
<reference evidence="4" key="1">
    <citation type="submission" date="2009-01" db="EMBL/GenBank/DDBJ databases">
        <title>Complete sequence of Anaeromyxobacter dehalogenans 2CP-1.</title>
        <authorList>
            <consortium name="US DOE Joint Genome Institute"/>
            <person name="Lucas S."/>
            <person name="Copeland A."/>
            <person name="Lapidus A."/>
            <person name="Glavina del Rio T."/>
            <person name="Dalin E."/>
            <person name="Tice H."/>
            <person name="Bruce D."/>
            <person name="Goodwin L."/>
            <person name="Pitluck S."/>
            <person name="Saunders E."/>
            <person name="Brettin T."/>
            <person name="Detter J.C."/>
            <person name="Han C."/>
            <person name="Larimer F."/>
            <person name="Land M."/>
            <person name="Hauser L."/>
            <person name="Kyrpides N."/>
            <person name="Ovchinnikova G."/>
            <person name="Beliaev A.S."/>
            <person name="Richardson P."/>
        </authorList>
    </citation>
    <scope>NUCLEOTIDE SEQUENCE</scope>
    <source>
        <strain evidence="4">2CP-1</strain>
    </source>
</reference>
<gene>
    <name evidence="4" type="ordered locus">A2cp1_2086</name>
</gene>
<evidence type="ECO:0000313" key="4">
    <source>
        <dbReference type="EMBL" id="ACL65427.1"/>
    </source>
</evidence>
<feature type="region of interest" description="Disordered" evidence="3">
    <location>
        <begin position="42"/>
        <end position="67"/>
    </location>
</feature>
<keyword evidence="2" id="KW-0862">Zinc</keyword>
<name>B8J8C8_ANAD2</name>
<proteinExistence type="inferred from homology"/>
<dbReference type="InterPro" id="IPR005584">
    <property type="entry name" value="DNA_gyrase_inhibitor_YacG"/>
</dbReference>
<dbReference type="Gene3D" id="3.30.50.10">
    <property type="entry name" value="Erythroid Transcription Factor GATA-1, subunit A"/>
    <property type="match status" value="1"/>
</dbReference>
<protein>
    <submittedName>
        <fullName evidence="4">Uncharacterized protein</fullName>
    </submittedName>
</protein>
<dbReference type="PANTHER" id="PTHR36150">
    <property type="entry name" value="DNA GYRASE INHIBITOR YACG"/>
    <property type="match status" value="1"/>
</dbReference>
<dbReference type="PANTHER" id="PTHR36150:SF1">
    <property type="entry name" value="DNA GYRASE INHIBITOR YACG"/>
    <property type="match status" value="1"/>
</dbReference>
<dbReference type="AlphaFoldDB" id="B8J8C8"/>
<accession>B8J8C8</accession>
<evidence type="ECO:0000313" key="5">
    <source>
        <dbReference type="Proteomes" id="UP000007089"/>
    </source>
</evidence>
<dbReference type="GO" id="GO:0008270">
    <property type="term" value="F:zinc ion binding"/>
    <property type="evidence" value="ECO:0007669"/>
    <property type="project" value="InterPro"/>
</dbReference>
<evidence type="ECO:0000256" key="2">
    <source>
        <dbReference type="ARBA" id="ARBA00022833"/>
    </source>
</evidence>
<dbReference type="EMBL" id="CP001359">
    <property type="protein sequence ID" value="ACL65427.1"/>
    <property type="molecule type" value="Genomic_DNA"/>
</dbReference>
<dbReference type="SUPFAM" id="SSF57716">
    <property type="entry name" value="Glucocorticoid receptor-like (DNA-binding domain)"/>
    <property type="match status" value="1"/>
</dbReference>
<dbReference type="Proteomes" id="UP000007089">
    <property type="component" value="Chromosome"/>
</dbReference>
<dbReference type="HOGENOM" id="CLU_178280_3_2_7"/>
<evidence type="ECO:0000256" key="3">
    <source>
        <dbReference type="SAM" id="MobiDB-lite"/>
    </source>
</evidence>
<feature type="compositionally biased region" description="Low complexity" evidence="3">
    <location>
        <begin position="45"/>
        <end position="56"/>
    </location>
</feature>
<evidence type="ECO:0000256" key="1">
    <source>
        <dbReference type="ARBA" id="ARBA00022723"/>
    </source>
</evidence>
<dbReference type="InterPro" id="IPR013088">
    <property type="entry name" value="Znf_NHR/GATA"/>
</dbReference>
<dbReference type="KEGG" id="acp:A2cp1_2086"/>